<name>A0ABQ5CLG5_9ASTR</name>
<evidence type="ECO:0000313" key="1">
    <source>
        <dbReference type="EMBL" id="GJT25724.1"/>
    </source>
</evidence>
<dbReference type="Proteomes" id="UP001151760">
    <property type="component" value="Unassembled WGS sequence"/>
</dbReference>
<sequence length="159" mass="19039">MNVYHVGIGMFWVEHHQGQCVNLQCRKVVVVGKKHKVRWRIRQEERRRRSRNFRGGVFMVFKPLLNIKVKFWEGELETTFVLQNSALFEIHMPWLKLIQEKGYKMNFDLRHPVASSRQRRITTRVIHYNDTPAESLFMVKNLDSHRRGLIAHRDGLDTM</sequence>
<keyword evidence="2" id="KW-1185">Reference proteome</keyword>
<organism evidence="1 2">
    <name type="scientific">Tanacetum coccineum</name>
    <dbReference type="NCBI Taxonomy" id="301880"/>
    <lineage>
        <taxon>Eukaryota</taxon>
        <taxon>Viridiplantae</taxon>
        <taxon>Streptophyta</taxon>
        <taxon>Embryophyta</taxon>
        <taxon>Tracheophyta</taxon>
        <taxon>Spermatophyta</taxon>
        <taxon>Magnoliopsida</taxon>
        <taxon>eudicotyledons</taxon>
        <taxon>Gunneridae</taxon>
        <taxon>Pentapetalae</taxon>
        <taxon>asterids</taxon>
        <taxon>campanulids</taxon>
        <taxon>Asterales</taxon>
        <taxon>Asteraceae</taxon>
        <taxon>Asteroideae</taxon>
        <taxon>Anthemideae</taxon>
        <taxon>Anthemidinae</taxon>
        <taxon>Tanacetum</taxon>
    </lineage>
</organism>
<dbReference type="EMBL" id="BQNB010014235">
    <property type="protein sequence ID" value="GJT25724.1"/>
    <property type="molecule type" value="Genomic_DNA"/>
</dbReference>
<reference evidence="1" key="2">
    <citation type="submission" date="2022-01" db="EMBL/GenBank/DDBJ databases">
        <authorList>
            <person name="Yamashiro T."/>
            <person name="Shiraishi A."/>
            <person name="Satake H."/>
            <person name="Nakayama K."/>
        </authorList>
    </citation>
    <scope>NUCLEOTIDE SEQUENCE</scope>
</reference>
<proteinExistence type="predicted"/>
<reference evidence="1" key="1">
    <citation type="journal article" date="2022" name="Int. J. Mol. Sci.">
        <title>Draft Genome of Tanacetum Coccineum: Genomic Comparison of Closely Related Tanacetum-Family Plants.</title>
        <authorList>
            <person name="Yamashiro T."/>
            <person name="Shiraishi A."/>
            <person name="Nakayama K."/>
            <person name="Satake H."/>
        </authorList>
    </citation>
    <scope>NUCLEOTIDE SEQUENCE</scope>
</reference>
<comment type="caution">
    <text evidence="1">The sequence shown here is derived from an EMBL/GenBank/DDBJ whole genome shotgun (WGS) entry which is preliminary data.</text>
</comment>
<accession>A0ABQ5CLG5</accession>
<protein>
    <submittedName>
        <fullName evidence="1">Uncharacterized protein</fullName>
    </submittedName>
</protein>
<evidence type="ECO:0000313" key="2">
    <source>
        <dbReference type="Proteomes" id="UP001151760"/>
    </source>
</evidence>
<gene>
    <name evidence="1" type="ORF">Tco_0895661</name>
</gene>